<name>A0A8J6TPB4_9BACT</name>
<gene>
    <name evidence="3" type="ORF">H8E23_18465</name>
</gene>
<evidence type="ECO:0000313" key="4">
    <source>
        <dbReference type="Proteomes" id="UP000603434"/>
    </source>
</evidence>
<feature type="compositionally biased region" description="Polar residues" evidence="2">
    <location>
        <begin position="1"/>
        <end position="11"/>
    </location>
</feature>
<accession>A0A8J6TPB4</accession>
<organism evidence="3 4">
    <name type="scientific">Candidatus Desulfatibia profunda</name>
    <dbReference type="NCBI Taxonomy" id="2841695"/>
    <lineage>
        <taxon>Bacteria</taxon>
        <taxon>Pseudomonadati</taxon>
        <taxon>Thermodesulfobacteriota</taxon>
        <taxon>Desulfobacteria</taxon>
        <taxon>Desulfobacterales</taxon>
        <taxon>Desulfobacterales incertae sedis</taxon>
        <taxon>Candidatus Desulfatibia</taxon>
    </lineage>
</organism>
<evidence type="ECO:0000256" key="2">
    <source>
        <dbReference type="SAM" id="MobiDB-lite"/>
    </source>
</evidence>
<protein>
    <recommendedName>
        <fullName evidence="5">Transposase</fullName>
    </recommendedName>
</protein>
<dbReference type="Proteomes" id="UP000603434">
    <property type="component" value="Unassembled WGS sequence"/>
</dbReference>
<evidence type="ECO:0000256" key="1">
    <source>
        <dbReference type="SAM" id="Coils"/>
    </source>
</evidence>
<sequence>MKTIQMTSPSTIYAPGSTDGETEGARRATGVSPSVGGRESLVISPPDPEVPEKKPRRKFTAKYKLRILTEADTCTEPGQLGAMLRREGLYFTNLTTWRRQRTQGLLTAMGPKKRGRKIKEKNPLAERVSQLENENRQLQHKLKRAELIIEAQKKISEILGIDQNLNDLERSQ</sequence>
<feature type="region of interest" description="Disordered" evidence="2">
    <location>
        <begin position="1"/>
        <end position="56"/>
    </location>
</feature>
<evidence type="ECO:0008006" key="5">
    <source>
        <dbReference type="Google" id="ProtNLM"/>
    </source>
</evidence>
<comment type="caution">
    <text evidence="3">The sequence shown here is derived from an EMBL/GenBank/DDBJ whole genome shotgun (WGS) entry which is preliminary data.</text>
</comment>
<dbReference type="EMBL" id="JACNJH010000293">
    <property type="protein sequence ID" value="MBC8363366.1"/>
    <property type="molecule type" value="Genomic_DNA"/>
</dbReference>
<evidence type="ECO:0000313" key="3">
    <source>
        <dbReference type="EMBL" id="MBC8363366.1"/>
    </source>
</evidence>
<proteinExistence type="predicted"/>
<reference evidence="3 4" key="1">
    <citation type="submission" date="2020-08" db="EMBL/GenBank/DDBJ databases">
        <title>Bridging the membrane lipid divide: bacteria of the FCB group superphylum have the potential to synthesize archaeal ether lipids.</title>
        <authorList>
            <person name="Villanueva L."/>
            <person name="Von Meijenfeldt F.A.B."/>
            <person name="Westbye A.B."/>
            <person name="Yadav S."/>
            <person name="Hopmans E.C."/>
            <person name="Dutilh B.E."/>
            <person name="Sinninghe Damste J.S."/>
        </authorList>
    </citation>
    <scope>NUCLEOTIDE SEQUENCE [LARGE SCALE GENOMIC DNA]</scope>
    <source>
        <strain evidence="3">NIOZ-UU30</strain>
    </source>
</reference>
<keyword evidence="1" id="KW-0175">Coiled coil</keyword>
<dbReference type="AlphaFoldDB" id="A0A8J6TPB4"/>
<feature type="coiled-coil region" evidence="1">
    <location>
        <begin position="121"/>
        <end position="155"/>
    </location>
</feature>